<feature type="transmembrane region" description="Helical" evidence="10">
    <location>
        <begin position="36"/>
        <end position="55"/>
    </location>
</feature>
<feature type="transmembrane region" description="Helical" evidence="10">
    <location>
        <begin position="187"/>
        <end position="209"/>
    </location>
</feature>
<organism evidence="11 12">
    <name type="scientific">Halocalculus aciditolerans</name>
    <dbReference type="NCBI Taxonomy" id="1383812"/>
    <lineage>
        <taxon>Archaea</taxon>
        <taxon>Methanobacteriati</taxon>
        <taxon>Methanobacteriota</taxon>
        <taxon>Stenosarchaea group</taxon>
        <taxon>Halobacteria</taxon>
        <taxon>Halobacteriales</taxon>
        <taxon>Halobacteriaceae</taxon>
        <taxon>Halocalculus</taxon>
    </lineage>
</organism>
<feature type="transmembrane region" description="Helical" evidence="10">
    <location>
        <begin position="61"/>
        <end position="81"/>
    </location>
</feature>
<dbReference type="AlphaFoldDB" id="A0A830FEW9"/>
<comment type="caution">
    <text evidence="11">The sequence shown here is derived from an EMBL/GenBank/DDBJ whole genome shotgun (WGS) entry which is preliminary data.</text>
</comment>
<dbReference type="PIRSF" id="PIRSF025737">
    <property type="entry name" value="Cyco1"/>
    <property type="match status" value="1"/>
</dbReference>
<comment type="subcellular location">
    <subcellularLocation>
        <location evidence="1">Cell membrane</location>
        <topology evidence="1">Multi-pass membrane protein</topology>
    </subcellularLocation>
</comment>
<dbReference type="RefSeq" id="WP_188980060.1">
    <property type="nucleotide sequence ID" value="NZ_BMPG01000004.1"/>
</dbReference>
<evidence type="ECO:0000256" key="7">
    <source>
        <dbReference type="ARBA" id="ARBA00023136"/>
    </source>
</evidence>
<dbReference type="Proteomes" id="UP000607197">
    <property type="component" value="Unassembled WGS sequence"/>
</dbReference>
<feature type="transmembrane region" description="Helical" evidence="10">
    <location>
        <begin position="93"/>
        <end position="119"/>
    </location>
</feature>
<keyword evidence="2" id="KW-1003">Cell membrane</keyword>
<evidence type="ECO:0000256" key="9">
    <source>
        <dbReference type="PIRSR" id="PIRSR025737-2"/>
    </source>
</evidence>
<name>A0A830FEW9_9EURY</name>
<dbReference type="Pfam" id="PF09721">
    <property type="entry name" value="Exosortase_EpsH"/>
    <property type="match status" value="1"/>
</dbReference>
<feature type="site" description="Transition state stabilizer" evidence="9">
    <location>
        <position position="243"/>
    </location>
</feature>
<protein>
    <submittedName>
        <fullName evidence="11">Archaeosortase A</fullName>
    </submittedName>
</protein>
<dbReference type="OrthoDB" id="200496at2157"/>
<feature type="transmembrane region" description="Helical" evidence="10">
    <location>
        <begin position="6"/>
        <end position="24"/>
    </location>
</feature>
<gene>
    <name evidence="11" type="ORF">GCM10009039_28300</name>
</gene>
<evidence type="ECO:0000256" key="5">
    <source>
        <dbReference type="ARBA" id="ARBA00022801"/>
    </source>
</evidence>
<evidence type="ECO:0000256" key="3">
    <source>
        <dbReference type="ARBA" id="ARBA00022670"/>
    </source>
</evidence>
<dbReference type="InterPro" id="IPR019127">
    <property type="entry name" value="Exosortase"/>
</dbReference>
<evidence type="ECO:0000313" key="11">
    <source>
        <dbReference type="EMBL" id="GGL68664.1"/>
    </source>
</evidence>
<keyword evidence="5" id="KW-0378">Hydrolase</keyword>
<dbReference type="GO" id="GO:0006508">
    <property type="term" value="P:proteolysis"/>
    <property type="evidence" value="ECO:0007669"/>
    <property type="project" value="UniProtKB-KW"/>
</dbReference>
<feature type="transmembrane region" description="Helical" evidence="10">
    <location>
        <begin position="244"/>
        <end position="265"/>
    </location>
</feature>
<reference evidence="11" key="2">
    <citation type="submission" date="2020-09" db="EMBL/GenBank/DDBJ databases">
        <authorList>
            <person name="Sun Q."/>
            <person name="Ohkuma M."/>
        </authorList>
    </citation>
    <scope>NUCLEOTIDE SEQUENCE</scope>
    <source>
        <strain evidence="11">JCM 19596</strain>
    </source>
</reference>
<keyword evidence="12" id="KW-1185">Reference proteome</keyword>
<dbReference type="GO" id="GO:0008233">
    <property type="term" value="F:peptidase activity"/>
    <property type="evidence" value="ECO:0007669"/>
    <property type="project" value="UniProtKB-KW"/>
</dbReference>
<evidence type="ECO:0000313" key="12">
    <source>
        <dbReference type="Proteomes" id="UP000607197"/>
    </source>
</evidence>
<feature type="transmembrane region" description="Helical" evidence="10">
    <location>
        <begin position="154"/>
        <end position="175"/>
    </location>
</feature>
<dbReference type="NCBIfam" id="TIGR04178">
    <property type="entry name" value="exo_archaeo"/>
    <property type="match status" value="1"/>
</dbReference>
<dbReference type="InterPro" id="IPR026392">
    <property type="entry name" value="Exo/Archaeosortase_dom"/>
</dbReference>
<keyword evidence="4 10" id="KW-0812">Transmembrane</keyword>
<keyword evidence="3" id="KW-0645">Protease</keyword>
<evidence type="ECO:0000256" key="2">
    <source>
        <dbReference type="ARBA" id="ARBA00022475"/>
    </source>
</evidence>
<dbReference type="EMBL" id="BMPG01000004">
    <property type="protein sequence ID" value="GGL68664.1"/>
    <property type="molecule type" value="Genomic_DNA"/>
</dbReference>
<evidence type="ECO:0000256" key="1">
    <source>
        <dbReference type="ARBA" id="ARBA00004651"/>
    </source>
</evidence>
<evidence type="ECO:0000256" key="8">
    <source>
        <dbReference type="PIRSR" id="PIRSR025737-1"/>
    </source>
</evidence>
<reference evidence="11" key="1">
    <citation type="journal article" date="2014" name="Int. J. Syst. Evol. Microbiol.">
        <title>Complete genome sequence of Corynebacterium casei LMG S-19264T (=DSM 44701T), isolated from a smear-ripened cheese.</title>
        <authorList>
            <consortium name="US DOE Joint Genome Institute (JGI-PGF)"/>
            <person name="Walter F."/>
            <person name="Albersmeier A."/>
            <person name="Kalinowski J."/>
            <person name="Ruckert C."/>
        </authorList>
    </citation>
    <scope>NUCLEOTIDE SEQUENCE</scope>
    <source>
        <strain evidence="11">JCM 19596</strain>
    </source>
</reference>
<feature type="active site" description="Acyl-thioester intermediate" evidence="8">
    <location>
        <position position="162"/>
    </location>
</feature>
<accession>A0A830FEW9</accession>
<evidence type="ECO:0000256" key="10">
    <source>
        <dbReference type="SAM" id="Phobius"/>
    </source>
</evidence>
<keyword evidence="7 10" id="KW-0472">Membrane</keyword>
<evidence type="ECO:0000256" key="6">
    <source>
        <dbReference type="ARBA" id="ARBA00022989"/>
    </source>
</evidence>
<sequence>MSLALTDRLAWVVIALFVGSVVLAGRREAVARYVSVAAWASFAVFWGLLIDHFAFVQASPIEGVLSALAVPGCLYAAYLAYNGRNGMATLQKAIAVMGIVYLPFLTVRYLHVVGVHAIVAHVDWILHTLGYDPEIITYNIPNDSFLMVTPEQRYVTTVLLACTGVGSMAVVTGLIAAVDAPLRRRAIAFGVAIPIIYALNVLRVAFIALSNGEQWFAGPFFQALIRPVFGVDQYMVSYIVADRIIAQSLSLVVLVAITLGLVRVLPELAGFLEDLLEVATGNEYDLQGLTETQTE</sequence>
<dbReference type="NCBIfam" id="TIGR04125">
    <property type="entry name" value="exosort_PGF_TRM"/>
    <property type="match status" value="1"/>
</dbReference>
<evidence type="ECO:0000256" key="4">
    <source>
        <dbReference type="ARBA" id="ARBA00022692"/>
    </source>
</evidence>
<dbReference type="GO" id="GO:0005886">
    <property type="term" value="C:plasma membrane"/>
    <property type="evidence" value="ECO:0007669"/>
    <property type="project" value="UniProtKB-SubCell"/>
</dbReference>
<proteinExistence type="predicted"/>
<dbReference type="InterPro" id="IPR014522">
    <property type="entry name" value="ArtA"/>
</dbReference>
<feature type="active site" description="Proton donor" evidence="8">
    <location>
        <position position="203"/>
    </location>
</feature>
<keyword evidence="6 10" id="KW-1133">Transmembrane helix</keyword>